<dbReference type="SUPFAM" id="SSF53474">
    <property type="entry name" value="alpha/beta-Hydrolases"/>
    <property type="match status" value="1"/>
</dbReference>
<name>A0ABQ5XGQ9_9GAMM</name>
<organism evidence="2 3">
    <name type="scientific">Dyella flagellata</name>
    <dbReference type="NCBI Taxonomy" id="1867833"/>
    <lineage>
        <taxon>Bacteria</taxon>
        <taxon>Pseudomonadati</taxon>
        <taxon>Pseudomonadota</taxon>
        <taxon>Gammaproteobacteria</taxon>
        <taxon>Lysobacterales</taxon>
        <taxon>Rhodanobacteraceae</taxon>
        <taxon>Dyella</taxon>
    </lineage>
</organism>
<protein>
    <recommendedName>
        <fullName evidence="1">T6SS Phospholipase effector Tle1-like catalytic domain-containing protein</fullName>
    </recommendedName>
</protein>
<accession>A0ABQ5XGQ9</accession>
<comment type="caution">
    <text evidence="2">The sequence shown here is derived from an EMBL/GenBank/DDBJ whole genome shotgun (WGS) entry which is preliminary data.</text>
</comment>
<sequence length="390" mass="43450">MADGKRIALFLDGTWNTVENNTNVWRAKSLCSISDEQICYYSQGVGTLFGQRFMGGAFGYGLDAEVIDAYEWLVEHYNPGDKLFIFGFSRGAYTARALSGLISKLGLLTAGSPLSVQQLYARYRKANGRSIRELCKLAPSEQKNLPIEERWLLTYSQPIAIGFVGVWDTVGALGLPFGNIPLISRSQYNFLQTNLWIDNETAYHALAIDEHRKAFAPTLWTWPHLRGDPNATGVYAFPGIDRVEQRWFVGAHANVGGGYADDLLAQRPLKWLMDKAKAKGLQFKSDISIDGGACEAPINDSFKEMAYGLYRTAHLFIPYYRKMGVEPATTDDMAHNVVNETIDASVFERWRSDGTYRPANLVDWSKRKKVDPGLLNSSVHANEPSVAAAV</sequence>
<gene>
    <name evidence="2" type="ORF">GCM10007898_38380</name>
</gene>
<feature type="domain" description="T6SS Phospholipase effector Tle1-like catalytic" evidence="1">
    <location>
        <begin position="5"/>
        <end position="274"/>
    </location>
</feature>
<reference evidence="3" key="1">
    <citation type="journal article" date="2019" name="Int. J. Syst. Evol. Microbiol.">
        <title>The Global Catalogue of Microorganisms (GCM) 10K type strain sequencing project: providing services to taxonomists for standard genome sequencing and annotation.</title>
        <authorList>
            <consortium name="The Broad Institute Genomics Platform"/>
            <consortium name="The Broad Institute Genome Sequencing Center for Infectious Disease"/>
            <person name="Wu L."/>
            <person name="Ma J."/>
        </authorList>
    </citation>
    <scope>NUCLEOTIDE SEQUENCE [LARGE SCALE GENOMIC DNA]</scope>
    <source>
        <strain evidence="3">NBRC 111981</strain>
    </source>
</reference>
<proteinExistence type="predicted"/>
<dbReference type="InterPro" id="IPR029058">
    <property type="entry name" value="AB_hydrolase_fold"/>
</dbReference>
<dbReference type="PANTHER" id="PTHR33840:SF1">
    <property type="entry name" value="TLE1 PHOSPHOLIPASE DOMAIN-CONTAINING PROTEIN"/>
    <property type="match status" value="1"/>
</dbReference>
<dbReference type="Proteomes" id="UP001156627">
    <property type="component" value="Unassembled WGS sequence"/>
</dbReference>
<evidence type="ECO:0000313" key="2">
    <source>
        <dbReference type="EMBL" id="GLQ90263.1"/>
    </source>
</evidence>
<dbReference type="RefSeq" id="WP_284333687.1">
    <property type="nucleotide sequence ID" value="NZ_BSOA01000048.1"/>
</dbReference>
<dbReference type="Pfam" id="PF09994">
    <property type="entry name" value="T6SS_Tle1-like_cat"/>
    <property type="match status" value="1"/>
</dbReference>
<evidence type="ECO:0000259" key="1">
    <source>
        <dbReference type="Pfam" id="PF09994"/>
    </source>
</evidence>
<evidence type="ECO:0000313" key="3">
    <source>
        <dbReference type="Proteomes" id="UP001156627"/>
    </source>
</evidence>
<dbReference type="EMBL" id="BSOA01000048">
    <property type="protein sequence ID" value="GLQ90263.1"/>
    <property type="molecule type" value="Genomic_DNA"/>
</dbReference>
<keyword evidence="3" id="KW-1185">Reference proteome</keyword>
<dbReference type="PANTHER" id="PTHR33840">
    <property type="match status" value="1"/>
</dbReference>
<dbReference type="InterPro" id="IPR018712">
    <property type="entry name" value="Tle1-like_cat"/>
</dbReference>